<evidence type="ECO:0000313" key="2">
    <source>
        <dbReference type="Proteomes" id="UP000824120"/>
    </source>
</evidence>
<proteinExistence type="predicted"/>
<gene>
    <name evidence="1" type="ORF">H5410_038226</name>
</gene>
<dbReference type="EMBL" id="JACXVP010000007">
    <property type="protein sequence ID" value="KAG5596994.1"/>
    <property type="molecule type" value="Genomic_DNA"/>
</dbReference>
<organism evidence="1 2">
    <name type="scientific">Solanum commersonii</name>
    <name type="common">Commerson's wild potato</name>
    <name type="synonym">Commerson's nightshade</name>
    <dbReference type="NCBI Taxonomy" id="4109"/>
    <lineage>
        <taxon>Eukaryota</taxon>
        <taxon>Viridiplantae</taxon>
        <taxon>Streptophyta</taxon>
        <taxon>Embryophyta</taxon>
        <taxon>Tracheophyta</taxon>
        <taxon>Spermatophyta</taxon>
        <taxon>Magnoliopsida</taxon>
        <taxon>eudicotyledons</taxon>
        <taxon>Gunneridae</taxon>
        <taxon>Pentapetalae</taxon>
        <taxon>asterids</taxon>
        <taxon>lamiids</taxon>
        <taxon>Solanales</taxon>
        <taxon>Solanaceae</taxon>
        <taxon>Solanoideae</taxon>
        <taxon>Solaneae</taxon>
        <taxon>Solanum</taxon>
    </lineage>
</organism>
<evidence type="ECO:0000313" key="1">
    <source>
        <dbReference type="EMBL" id="KAG5596994.1"/>
    </source>
</evidence>
<keyword evidence="2" id="KW-1185">Reference proteome</keyword>
<protein>
    <submittedName>
        <fullName evidence="1">Uncharacterized protein</fullName>
    </submittedName>
</protein>
<sequence length="92" mass="10842">MDFDLENPLPFSLDEDTISLLFNIETHHMPSITYLQILINSDFLINIRESTISIILQISQPFDSHFFFHILRLIISIDSYPSIRYRMRSHGS</sequence>
<dbReference type="OrthoDB" id="1728889at2759"/>
<name>A0A9J5YA49_SOLCO</name>
<comment type="caution">
    <text evidence="1">The sequence shown here is derived from an EMBL/GenBank/DDBJ whole genome shotgun (WGS) entry which is preliminary data.</text>
</comment>
<dbReference type="AlphaFoldDB" id="A0A9J5YA49"/>
<reference evidence="1 2" key="1">
    <citation type="submission" date="2020-09" db="EMBL/GenBank/DDBJ databases">
        <title>De no assembly of potato wild relative species, Solanum commersonii.</title>
        <authorList>
            <person name="Cho K."/>
        </authorList>
    </citation>
    <scope>NUCLEOTIDE SEQUENCE [LARGE SCALE GENOMIC DNA]</scope>
    <source>
        <strain evidence="1">LZ3.2</strain>
        <tissue evidence="1">Leaf</tissue>
    </source>
</reference>
<accession>A0A9J5YA49</accession>
<dbReference type="Proteomes" id="UP000824120">
    <property type="component" value="Chromosome 7"/>
</dbReference>